<dbReference type="InterPro" id="IPR001214">
    <property type="entry name" value="SET_dom"/>
</dbReference>
<dbReference type="InterPro" id="IPR046341">
    <property type="entry name" value="SET_dom_sf"/>
</dbReference>
<accession>A0A382TV49</accession>
<sequence>MYRPLPSCLTIKNSEIHGLGVFALESIDQGTDLGIAHVKMVEWLKFPQDFCRTPLGGFYNHSDDPNCKLIDSGVAKRLITVKNIKEGEEITCSYTLYNLEIA</sequence>
<gene>
    <name evidence="2" type="ORF">METZ01_LOCUS378351</name>
</gene>
<dbReference type="Gene3D" id="2.170.270.10">
    <property type="entry name" value="SET domain"/>
    <property type="match status" value="1"/>
</dbReference>
<proteinExistence type="predicted"/>
<evidence type="ECO:0000313" key="2">
    <source>
        <dbReference type="EMBL" id="SVD25497.1"/>
    </source>
</evidence>
<name>A0A382TV49_9ZZZZ</name>
<dbReference type="SMART" id="SM00317">
    <property type="entry name" value="SET"/>
    <property type="match status" value="1"/>
</dbReference>
<dbReference type="Pfam" id="PF00856">
    <property type="entry name" value="SET"/>
    <property type="match status" value="1"/>
</dbReference>
<evidence type="ECO:0000259" key="1">
    <source>
        <dbReference type="PROSITE" id="PS50280"/>
    </source>
</evidence>
<dbReference type="SUPFAM" id="SSF82199">
    <property type="entry name" value="SET domain"/>
    <property type="match status" value="1"/>
</dbReference>
<reference evidence="2" key="1">
    <citation type="submission" date="2018-05" db="EMBL/GenBank/DDBJ databases">
        <authorList>
            <person name="Lanie J.A."/>
            <person name="Ng W.-L."/>
            <person name="Kazmierczak K.M."/>
            <person name="Andrzejewski T.M."/>
            <person name="Davidsen T.M."/>
            <person name="Wayne K.J."/>
            <person name="Tettelin H."/>
            <person name="Glass J.I."/>
            <person name="Rusch D."/>
            <person name="Podicherti R."/>
            <person name="Tsui H.-C.T."/>
            <person name="Winkler M.E."/>
        </authorList>
    </citation>
    <scope>NUCLEOTIDE SEQUENCE</scope>
</reference>
<organism evidence="2">
    <name type="scientific">marine metagenome</name>
    <dbReference type="NCBI Taxonomy" id="408172"/>
    <lineage>
        <taxon>unclassified sequences</taxon>
        <taxon>metagenomes</taxon>
        <taxon>ecological metagenomes</taxon>
    </lineage>
</organism>
<protein>
    <recommendedName>
        <fullName evidence="1">SET domain-containing protein</fullName>
    </recommendedName>
</protein>
<dbReference type="EMBL" id="UINC01139134">
    <property type="protein sequence ID" value="SVD25497.1"/>
    <property type="molecule type" value="Genomic_DNA"/>
</dbReference>
<dbReference type="CDD" id="cd08161">
    <property type="entry name" value="SET"/>
    <property type="match status" value="1"/>
</dbReference>
<feature type="domain" description="SET" evidence="1">
    <location>
        <begin position="7"/>
        <end position="95"/>
    </location>
</feature>
<dbReference type="AlphaFoldDB" id="A0A382TV49"/>
<dbReference type="PROSITE" id="PS50280">
    <property type="entry name" value="SET"/>
    <property type="match status" value="1"/>
</dbReference>